<name>A0A4S1DXW5_9FLAO</name>
<dbReference type="OrthoDB" id="1158605at2"/>
<evidence type="ECO:0000313" key="2">
    <source>
        <dbReference type="EMBL" id="TGV03017.1"/>
    </source>
</evidence>
<dbReference type="AlphaFoldDB" id="A0A4S1DXW5"/>
<keyword evidence="3" id="KW-1185">Reference proteome</keyword>
<dbReference type="Proteomes" id="UP000307602">
    <property type="component" value="Unassembled WGS sequence"/>
</dbReference>
<keyword evidence="1" id="KW-0175">Coiled coil</keyword>
<gene>
    <name evidence="2" type="ORF">EM932_08515</name>
</gene>
<dbReference type="RefSeq" id="WP_135876758.1">
    <property type="nucleotide sequence ID" value="NZ_SRSO01000009.1"/>
</dbReference>
<protein>
    <recommendedName>
        <fullName evidence="4">DUF4398 domain-containing protein</fullName>
    </recommendedName>
</protein>
<comment type="caution">
    <text evidence="2">The sequence shown here is derived from an EMBL/GenBank/DDBJ whole genome shotgun (WGS) entry which is preliminary data.</text>
</comment>
<dbReference type="EMBL" id="SRSO01000009">
    <property type="protein sequence ID" value="TGV03017.1"/>
    <property type="molecule type" value="Genomic_DNA"/>
</dbReference>
<evidence type="ECO:0000256" key="1">
    <source>
        <dbReference type="SAM" id="Coils"/>
    </source>
</evidence>
<sequence>MKNYYFILFIITSFVVNGQGDCDYANSYLVSAYSHVKDSYDSNNINHLQYYANRSLESFKLAKKEFTNCNCKAALELTDKCIELLAKVDTAETFENGRFFVKRARDYSKNSVIEIDKCSAAIPSNEDNGDLAVAQVQGGDDLTDLQNEQLRLKQQQEALKLKEQQIKMKLAEQKEKELLIKKKKLILSYENAISSNINTYNETLNICGCINYKPFRDNKSLEDMTEKNIEEVKAHYMIRIKTMASEYVSLINDCEE</sequence>
<evidence type="ECO:0000313" key="3">
    <source>
        <dbReference type="Proteomes" id="UP000307602"/>
    </source>
</evidence>
<organism evidence="2 3">
    <name type="scientific">Flavivirga rizhaonensis</name>
    <dbReference type="NCBI Taxonomy" id="2559571"/>
    <lineage>
        <taxon>Bacteria</taxon>
        <taxon>Pseudomonadati</taxon>
        <taxon>Bacteroidota</taxon>
        <taxon>Flavobacteriia</taxon>
        <taxon>Flavobacteriales</taxon>
        <taxon>Flavobacteriaceae</taxon>
        <taxon>Flavivirga</taxon>
    </lineage>
</organism>
<reference evidence="2 3" key="1">
    <citation type="submission" date="2019-04" db="EMBL/GenBank/DDBJ databases">
        <authorList>
            <person name="Liu A."/>
        </authorList>
    </citation>
    <scope>NUCLEOTIDE SEQUENCE [LARGE SCALE GENOMIC DNA]</scope>
    <source>
        <strain evidence="2 3">RZ03</strain>
    </source>
</reference>
<evidence type="ECO:0008006" key="4">
    <source>
        <dbReference type="Google" id="ProtNLM"/>
    </source>
</evidence>
<proteinExistence type="predicted"/>
<feature type="coiled-coil region" evidence="1">
    <location>
        <begin position="142"/>
        <end position="181"/>
    </location>
</feature>
<accession>A0A4S1DXW5</accession>